<dbReference type="AlphaFoldDB" id="A0A9W6CBV3"/>
<dbReference type="Proteomes" id="UP001145094">
    <property type="component" value="Unassembled WGS sequence"/>
</dbReference>
<evidence type="ECO:0000313" key="3">
    <source>
        <dbReference type="EMBL" id="GLG91248.1"/>
    </source>
</evidence>
<organism evidence="3 4">
    <name type="scientific">Sellimonas catena</name>
    <dbReference type="NCBI Taxonomy" id="2994035"/>
    <lineage>
        <taxon>Bacteria</taxon>
        <taxon>Bacillati</taxon>
        <taxon>Bacillota</taxon>
        <taxon>Clostridia</taxon>
        <taxon>Lachnospirales</taxon>
        <taxon>Lachnospiraceae</taxon>
        <taxon>Sellimonas</taxon>
    </lineage>
</organism>
<evidence type="ECO:0000313" key="4">
    <source>
        <dbReference type="Proteomes" id="UP001145094"/>
    </source>
</evidence>
<reference evidence="3" key="3">
    <citation type="submission" date="2022-11" db="EMBL/GenBank/DDBJ databases">
        <title>Draft genome sequence of Sellimonas catena strain 18CBH55.</title>
        <authorList>
            <person name="Hisatomi A."/>
            <person name="Ohkuma M."/>
            <person name="Sakamoto M."/>
        </authorList>
    </citation>
    <scope>NUCLEOTIDE SEQUENCE</scope>
    <source>
        <strain evidence="3">18CBH55</strain>
    </source>
</reference>
<evidence type="ECO:0000313" key="2">
    <source>
        <dbReference type="EMBL" id="GLG05890.1"/>
    </source>
</evidence>
<sequence length="53" mass="6154">MKQLMVVGGVLIAAAINFMLYCCMIVASREDELMEKYRERNAWKNKNGKDLEE</sequence>
<proteinExistence type="predicted"/>
<feature type="transmembrane region" description="Helical" evidence="1">
    <location>
        <begin position="6"/>
        <end position="28"/>
    </location>
</feature>
<keyword evidence="1" id="KW-0812">Transmembrane</keyword>
<dbReference type="EMBL" id="BSBO01000040">
    <property type="protein sequence ID" value="GLG05890.1"/>
    <property type="molecule type" value="Genomic_DNA"/>
</dbReference>
<reference evidence="2" key="2">
    <citation type="submission" date="2022-11" db="EMBL/GenBank/DDBJ databases">
        <title>Draft genome sequence of Sellimonas catena strain 12EGH17.</title>
        <authorList>
            <person name="Atsushi H."/>
            <person name="Moriya O."/>
            <person name="Mitsuo S."/>
        </authorList>
    </citation>
    <scope>NUCLEOTIDE SEQUENCE</scope>
    <source>
        <strain evidence="2">12EGH17</strain>
    </source>
</reference>
<name>A0A9W6CBV3_9FIRM</name>
<accession>A0A9W6CBV3</accession>
<keyword evidence="1" id="KW-1133">Transmembrane helix</keyword>
<dbReference type="EMBL" id="BSCH01000018">
    <property type="protein sequence ID" value="GLG91248.1"/>
    <property type="molecule type" value="Genomic_DNA"/>
</dbReference>
<reference evidence="2" key="1">
    <citation type="submission" date="2022-11" db="EMBL/GenBank/DDBJ databases">
        <title>Draft genome sequence of Sellimonas catena strain 12EGH17.</title>
        <authorList>
            <person name="Hisatomi A."/>
            <person name="Ohkuma M."/>
            <person name="Sakamoto M."/>
        </authorList>
    </citation>
    <scope>NUCLEOTIDE SEQUENCE</scope>
    <source>
        <strain evidence="2">12EGH17</strain>
    </source>
</reference>
<protein>
    <submittedName>
        <fullName evidence="3">Uncharacterized protein</fullName>
    </submittedName>
</protein>
<dbReference type="RefSeq" id="WP_281845661.1">
    <property type="nucleotide sequence ID" value="NZ_BSBO01000040.1"/>
</dbReference>
<comment type="caution">
    <text evidence="3">The sequence shown here is derived from an EMBL/GenBank/DDBJ whole genome shotgun (WGS) entry which is preliminary data.</text>
</comment>
<reference evidence="3" key="4">
    <citation type="submission" date="2022-11" db="EMBL/GenBank/DDBJ databases">
        <title>Draft genome sequence of Sellimonas catena strain 18CBH55.</title>
        <authorList>
            <person name="Atsushi H."/>
            <person name="Moriya O."/>
            <person name="Mitsuo S."/>
        </authorList>
    </citation>
    <scope>NUCLEOTIDE SEQUENCE</scope>
    <source>
        <strain evidence="3">18CBH55</strain>
    </source>
</reference>
<reference evidence="3 5" key="5">
    <citation type="journal article" date="2023" name="Int. J. Syst. Evol. Microbiol.">
        <title>Sellimonas catena sp. nov., isolated from human faeces.</title>
        <authorList>
            <person name="Hisatomi A."/>
            <person name="Ohkuma M."/>
            <person name="Sakamoto M."/>
        </authorList>
    </citation>
    <scope>NUCLEOTIDE SEQUENCE</scope>
    <source>
        <strain evidence="2 5">12EGH17</strain>
        <strain evidence="3">18CBH55</strain>
    </source>
</reference>
<gene>
    <name evidence="2" type="ORF">Selli1_30640</name>
    <name evidence="3" type="ORF">Selli2_26750</name>
</gene>
<keyword evidence="5" id="KW-1185">Reference proteome</keyword>
<evidence type="ECO:0000256" key="1">
    <source>
        <dbReference type="SAM" id="Phobius"/>
    </source>
</evidence>
<evidence type="ECO:0000313" key="5">
    <source>
        <dbReference type="Proteomes" id="UP001145145"/>
    </source>
</evidence>
<keyword evidence="1" id="KW-0472">Membrane</keyword>
<dbReference type="Proteomes" id="UP001145145">
    <property type="component" value="Unassembled WGS sequence"/>
</dbReference>